<sequence>MPGSPHQQTEVIEKSWKKLHLTQAARKAVLSSLKISFVFFLLFVDLSYTLISSLFSIAHPLIWFIELSVAVLLVFQIISNGLVLCRYFWAYMFGSALNVTEDQRRLMAIPLNDRSFRTPLQNMPGSPGGSPVHGNLDMSQHNASASFQSLSHSPTQYGGNTSFHNSSLLSPYSSTHSTPSFQRSFNASFNTSLDKSLNLSGVSQSSARYEPDRSSVRSRRSASVPVSERSSRYARITDVETLHKYISQEEEKELNRSQASPDNLSSGNMSFWSYGSNPADFLHILRRFTYQLSPTSSATPALNSSTDQIDSRGVGEAWIKYGVTEDELYKWTEKLRKWLSFTIISRLNEEIEEINSTLQKIGCEDTEIGEVGVSTLKQLALTKGNFVPTLNSLVPYLDHTANQEYLRKRIRDLSTGSVSAFTWDKGGDYGKPWANHLPTDASLVMHMFCCYMDSRLPAEPK</sequence>
<evidence type="ECO:0008006" key="5">
    <source>
        <dbReference type="Google" id="ProtNLM"/>
    </source>
</evidence>
<dbReference type="AlphaFoldDB" id="A0A433TM41"/>
<organism evidence="3 4">
    <name type="scientific">Elysia chlorotica</name>
    <name type="common">Eastern emerald elysia</name>
    <name type="synonym">Sea slug</name>
    <dbReference type="NCBI Taxonomy" id="188477"/>
    <lineage>
        <taxon>Eukaryota</taxon>
        <taxon>Metazoa</taxon>
        <taxon>Spiralia</taxon>
        <taxon>Lophotrochozoa</taxon>
        <taxon>Mollusca</taxon>
        <taxon>Gastropoda</taxon>
        <taxon>Heterobranchia</taxon>
        <taxon>Euthyneura</taxon>
        <taxon>Panpulmonata</taxon>
        <taxon>Sacoglossa</taxon>
        <taxon>Placobranchoidea</taxon>
        <taxon>Plakobranchidae</taxon>
        <taxon>Elysia</taxon>
    </lineage>
</organism>
<keyword evidence="2" id="KW-0472">Membrane</keyword>
<evidence type="ECO:0000313" key="3">
    <source>
        <dbReference type="EMBL" id="RUS82653.1"/>
    </source>
</evidence>
<dbReference type="Proteomes" id="UP000271974">
    <property type="component" value="Unassembled WGS sequence"/>
</dbReference>
<feature type="transmembrane region" description="Helical" evidence="2">
    <location>
        <begin position="35"/>
        <end position="55"/>
    </location>
</feature>
<protein>
    <recommendedName>
        <fullName evidence="5">Transmembrane protein 209</fullName>
    </recommendedName>
</protein>
<feature type="region of interest" description="Disordered" evidence="1">
    <location>
        <begin position="117"/>
        <end position="137"/>
    </location>
</feature>
<evidence type="ECO:0000256" key="2">
    <source>
        <dbReference type="SAM" id="Phobius"/>
    </source>
</evidence>
<reference evidence="3 4" key="1">
    <citation type="submission" date="2019-01" db="EMBL/GenBank/DDBJ databases">
        <title>A draft genome assembly of the solar-powered sea slug Elysia chlorotica.</title>
        <authorList>
            <person name="Cai H."/>
            <person name="Li Q."/>
            <person name="Fang X."/>
            <person name="Li J."/>
            <person name="Curtis N.E."/>
            <person name="Altenburger A."/>
            <person name="Shibata T."/>
            <person name="Feng M."/>
            <person name="Maeda T."/>
            <person name="Schwartz J.A."/>
            <person name="Shigenobu S."/>
            <person name="Lundholm N."/>
            <person name="Nishiyama T."/>
            <person name="Yang H."/>
            <person name="Hasebe M."/>
            <person name="Li S."/>
            <person name="Pierce S.K."/>
            <person name="Wang J."/>
        </authorList>
    </citation>
    <scope>NUCLEOTIDE SEQUENCE [LARGE SCALE GENOMIC DNA]</scope>
    <source>
        <strain evidence="3">EC2010</strain>
        <tissue evidence="3">Whole organism of an adult</tissue>
    </source>
</reference>
<dbReference type="OrthoDB" id="509821at2759"/>
<keyword evidence="2" id="KW-1133">Transmembrane helix</keyword>
<keyword evidence="4" id="KW-1185">Reference proteome</keyword>
<dbReference type="Pfam" id="PF09786">
    <property type="entry name" value="CytochromB561_N"/>
    <property type="match status" value="1"/>
</dbReference>
<name>A0A433TM41_ELYCH</name>
<evidence type="ECO:0000256" key="1">
    <source>
        <dbReference type="SAM" id="MobiDB-lite"/>
    </source>
</evidence>
<dbReference type="EMBL" id="RQTK01000276">
    <property type="protein sequence ID" value="RUS82653.1"/>
    <property type="molecule type" value="Genomic_DNA"/>
</dbReference>
<dbReference type="PANTHER" id="PTHR21780:SF0">
    <property type="entry name" value="TRANSMEMBRANE PROTEIN 209"/>
    <property type="match status" value="1"/>
</dbReference>
<comment type="caution">
    <text evidence="3">The sequence shown here is derived from an EMBL/GenBank/DDBJ whole genome shotgun (WGS) entry which is preliminary data.</text>
</comment>
<feature type="non-terminal residue" evidence="3">
    <location>
        <position position="461"/>
    </location>
</feature>
<keyword evidence="2" id="KW-0812">Transmembrane</keyword>
<evidence type="ECO:0000313" key="4">
    <source>
        <dbReference type="Proteomes" id="UP000271974"/>
    </source>
</evidence>
<dbReference type="PANTHER" id="PTHR21780">
    <property type="entry name" value="TRANSMEMBRANE PROTEIN 209"/>
    <property type="match status" value="1"/>
</dbReference>
<dbReference type="GO" id="GO:0016020">
    <property type="term" value="C:membrane"/>
    <property type="evidence" value="ECO:0007669"/>
    <property type="project" value="TreeGrafter"/>
</dbReference>
<accession>A0A433TM41</accession>
<proteinExistence type="predicted"/>
<feature type="region of interest" description="Disordered" evidence="1">
    <location>
        <begin position="200"/>
        <end position="230"/>
    </location>
</feature>
<dbReference type="STRING" id="188477.A0A433TM41"/>
<feature type="transmembrane region" description="Helical" evidence="2">
    <location>
        <begin position="61"/>
        <end position="85"/>
    </location>
</feature>
<dbReference type="InterPro" id="IPR019176">
    <property type="entry name" value="Cytochrome_B561-rel"/>
</dbReference>
<gene>
    <name evidence="3" type="ORF">EGW08_009556</name>
</gene>